<accession>A9U8E3</accession>
<proteinExistence type="predicted"/>
<dbReference type="EMBL" id="DS546973">
    <property type="protein sequence ID" value="EDQ48060.1"/>
    <property type="molecule type" value="Genomic_DNA"/>
</dbReference>
<feature type="non-terminal residue" evidence="1">
    <location>
        <position position="124"/>
    </location>
</feature>
<protein>
    <submittedName>
        <fullName evidence="1">Predicted protein</fullName>
    </submittedName>
</protein>
<name>A9U8E3_PHYPA</name>
<organism>
    <name type="scientific">Physcomitrium patens</name>
    <name type="common">Spreading-leaved earth moss</name>
    <name type="synonym">Physcomitrella patens</name>
    <dbReference type="NCBI Taxonomy" id="3218"/>
    <lineage>
        <taxon>Eukaryota</taxon>
        <taxon>Viridiplantae</taxon>
        <taxon>Streptophyta</taxon>
        <taxon>Embryophyta</taxon>
        <taxon>Bryophyta</taxon>
        <taxon>Bryophytina</taxon>
        <taxon>Bryopsida</taxon>
        <taxon>Funariidae</taxon>
        <taxon>Funariales</taxon>
        <taxon>Funariaceae</taxon>
        <taxon>Physcomitrium</taxon>
    </lineage>
</organism>
<sequence>MGIFISDPRGKVLVQNTYSGNDSIILLLPDKESGLCSAGEPGYGTLKDGGWRPSGVRFAPPGAPKSAAIPSPLRLRLVRLSKRKDSPDDDGADCLSLFQGRSANEWGGYYSWTRTRTADSRLRM</sequence>
<evidence type="ECO:0000313" key="1">
    <source>
        <dbReference type="EMBL" id="EDQ48060.1"/>
    </source>
</evidence>
<dbReference type="AlphaFoldDB" id="A9U8E3"/>
<reference evidence="1" key="1">
    <citation type="journal article" date="2008" name="Science">
        <title>The Physcomitrella genome reveals evolutionary insights into the conquest of land by plants.</title>
        <authorList>
            <person name="Rensing S."/>
            <person name="Lang D."/>
            <person name="Zimmer A."/>
            <person name="Terry A."/>
            <person name="Salamov A."/>
            <person name="Shapiro H."/>
            <person name="Nishiyama T."/>
            <person name="Perroud P.-F."/>
            <person name="Lindquist E."/>
            <person name="Kamisugi Y."/>
            <person name="Tanahashi T."/>
            <person name="Sakakibara K."/>
            <person name="Fujita T."/>
            <person name="Oishi K."/>
            <person name="Shin-I T."/>
            <person name="Kuroki Y."/>
            <person name="Toyoda A."/>
            <person name="Suzuki Y."/>
            <person name="Hashimoto A."/>
            <person name="Yamaguchi K."/>
            <person name="Sugano A."/>
            <person name="Kohara Y."/>
            <person name="Fujiyama A."/>
            <person name="Anterola A."/>
            <person name="Aoki S."/>
            <person name="Ashton N."/>
            <person name="Barbazuk W.B."/>
            <person name="Barker E."/>
            <person name="Bennetzen J."/>
            <person name="Bezanilla M."/>
            <person name="Blankenship R."/>
            <person name="Cho S.H."/>
            <person name="Dutcher S."/>
            <person name="Estelle M."/>
            <person name="Fawcett J.A."/>
            <person name="Gundlach H."/>
            <person name="Hanada K."/>
            <person name="Heyl A."/>
            <person name="Hicks K.A."/>
            <person name="Hugh J."/>
            <person name="Lohr M."/>
            <person name="Mayer K."/>
            <person name="Melkozernov A."/>
            <person name="Murata T."/>
            <person name="Nelson D."/>
            <person name="Pils B."/>
            <person name="Prigge M."/>
            <person name="Reiss B."/>
            <person name="Renner T."/>
            <person name="Rombauts S."/>
            <person name="Rushton P."/>
            <person name="Sanderfoot A."/>
            <person name="Schween G."/>
            <person name="Shiu S.-H."/>
            <person name="Stueber K."/>
            <person name="Theodoulou F.L."/>
            <person name="Tu H."/>
            <person name="Van de Peer Y."/>
            <person name="Verrier P.J."/>
            <person name="Waters E."/>
            <person name="Wood A."/>
            <person name="Yang L."/>
            <person name="Cove D."/>
            <person name="Cuming A."/>
            <person name="Hasebe M."/>
            <person name="Lucas S."/>
            <person name="Mishler D.B."/>
            <person name="Reski R."/>
            <person name="Grigoriev I."/>
            <person name="Quatrano R.S."/>
            <person name="Boore J.L."/>
        </authorList>
    </citation>
    <scope>NUCLEOTIDE SEQUENCE [LARGE SCALE GENOMIC DNA]</scope>
</reference>
<gene>
    <name evidence="1" type="ORF">PHYPADRAFT_104356</name>
</gene>